<sequence>MKVFTVVIELVYKTGCSVLCPDLICENPSVMAADFVTIATILGTGILGLPTTLSHSGLYPFLVSFLIGYLVQCLLIWLFTDLLQRAHALQISRASSNPENVPLNDIELEEDFDDTDIEAEHATNGPVMAGHIIIPKELSVQPPNLHLLGELFLPCCLRQTFDAVLLIQLQVFMFYLCSHFYVIPVFVWVLTFAIVFALSIIQPLVSVLTFAKGSLLLATVVITFFVGASIHQEVSNDFSYTGAPFLMGTVALGGVVNVMPFLYGKIEARSAQVRGFRLAILLGVSTCTVLNILWCWAVLDIVPQTNTCFLYQVKHNNTFHSVTSEEDVVHKPVCTQNLSLESASRNGEIATIPLSQIINHLYPAYNWVAMLVELFIMISITVSYLTIGAAMHHTLCGWVRSFMSLDKAGSYAARIRSTKRLGCLSTKCICESLLSIAAFTVVFSVAMLNPKGFQIMLEKAASLFMNLEVGIFIFLMIYVANGDDHRHAIVWTRKLDVPNPVMSATSMLQFVIPVYFMFAVIYDIFTSAYEIMYSGAPLPWERISVPGNITAISDDAFEGFKNKTLFTTIAPLLFDSTAAEYMTTTVITLLDNITNTL</sequence>
<dbReference type="EMBL" id="KB308479">
    <property type="protein sequence ID" value="ELT97778.1"/>
    <property type="molecule type" value="Genomic_DNA"/>
</dbReference>
<feature type="transmembrane region" description="Helical" evidence="1">
    <location>
        <begin position="460"/>
        <end position="480"/>
    </location>
</feature>
<feature type="transmembrane region" description="Helical" evidence="1">
    <location>
        <begin position="364"/>
        <end position="385"/>
    </location>
</feature>
<dbReference type="HOGENOM" id="CLU_035280_0_0_1"/>
<feature type="transmembrane region" description="Helical" evidence="1">
    <location>
        <begin position="213"/>
        <end position="231"/>
    </location>
</feature>
<evidence type="ECO:0000313" key="3">
    <source>
        <dbReference type="EnsemblMetazoa" id="CapteP210177"/>
    </source>
</evidence>
<evidence type="ECO:0000256" key="1">
    <source>
        <dbReference type="SAM" id="Phobius"/>
    </source>
</evidence>
<feature type="transmembrane region" description="Helical" evidence="1">
    <location>
        <begin position="275"/>
        <end position="299"/>
    </location>
</feature>
<dbReference type="EMBL" id="AMQN01002139">
    <property type="status" value="NOT_ANNOTATED_CDS"/>
    <property type="molecule type" value="Genomic_DNA"/>
</dbReference>
<dbReference type="PANTHER" id="PTHR16189:SF6">
    <property type="entry name" value="AMINO ACID TRANSPORTER TRANSMEMBRANE DOMAIN-CONTAINING PROTEIN"/>
    <property type="match status" value="1"/>
</dbReference>
<dbReference type="EnsemblMetazoa" id="CapteT210177">
    <property type="protein sequence ID" value="CapteP210177"/>
    <property type="gene ID" value="CapteG210177"/>
</dbReference>
<dbReference type="PANTHER" id="PTHR16189">
    <property type="entry name" value="TRANSMEMBRANE PROTEIN 104-RELATED"/>
    <property type="match status" value="1"/>
</dbReference>
<keyword evidence="1" id="KW-1133">Transmembrane helix</keyword>
<evidence type="ECO:0000313" key="4">
    <source>
        <dbReference type="Proteomes" id="UP000014760"/>
    </source>
</evidence>
<protein>
    <recommendedName>
        <fullName evidence="5">Amino acid transporter transmembrane domain-containing protein</fullName>
    </recommendedName>
</protein>
<keyword evidence="1" id="KW-0472">Membrane</keyword>
<reference evidence="3" key="3">
    <citation type="submission" date="2015-06" db="UniProtKB">
        <authorList>
            <consortium name="EnsemblMetazoa"/>
        </authorList>
    </citation>
    <scope>IDENTIFICATION</scope>
</reference>
<keyword evidence="4" id="KW-1185">Reference proteome</keyword>
<reference evidence="2 4" key="2">
    <citation type="journal article" date="2013" name="Nature">
        <title>Insights into bilaterian evolution from three spiralian genomes.</title>
        <authorList>
            <person name="Simakov O."/>
            <person name="Marletaz F."/>
            <person name="Cho S.J."/>
            <person name="Edsinger-Gonzales E."/>
            <person name="Havlak P."/>
            <person name="Hellsten U."/>
            <person name="Kuo D.H."/>
            <person name="Larsson T."/>
            <person name="Lv J."/>
            <person name="Arendt D."/>
            <person name="Savage R."/>
            <person name="Osoegawa K."/>
            <person name="de Jong P."/>
            <person name="Grimwood J."/>
            <person name="Chapman J.A."/>
            <person name="Shapiro H."/>
            <person name="Aerts A."/>
            <person name="Otillar R.P."/>
            <person name="Terry A.Y."/>
            <person name="Boore J.L."/>
            <person name="Grigoriev I.V."/>
            <person name="Lindberg D.R."/>
            <person name="Seaver E.C."/>
            <person name="Weisblat D.A."/>
            <person name="Putnam N.H."/>
            <person name="Rokhsar D.S."/>
        </authorList>
    </citation>
    <scope>NUCLEOTIDE SEQUENCE</scope>
    <source>
        <strain evidence="2 4">I ESC-2004</strain>
    </source>
</reference>
<feature type="transmembrane region" description="Helical" evidence="1">
    <location>
        <begin position="181"/>
        <end position="201"/>
    </location>
</feature>
<feature type="transmembrane region" description="Helical" evidence="1">
    <location>
        <begin position="428"/>
        <end position="448"/>
    </location>
</feature>
<dbReference type="OrthoDB" id="19473at2759"/>
<gene>
    <name evidence="2" type="ORF">CAPTEDRAFT_210177</name>
</gene>
<feature type="transmembrane region" description="Helical" evidence="1">
    <location>
        <begin position="501"/>
        <end position="522"/>
    </location>
</feature>
<feature type="transmembrane region" description="Helical" evidence="1">
    <location>
        <begin position="243"/>
        <end position="263"/>
    </location>
</feature>
<proteinExistence type="predicted"/>
<name>R7TV54_CAPTE</name>
<dbReference type="AlphaFoldDB" id="R7TV54"/>
<reference evidence="4" key="1">
    <citation type="submission" date="2012-12" db="EMBL/GenBank/DDBJ databases">
        <authorList>
            <person name="Hellsten U."/>
            <person name="Grimwood J."/>
            <person name="Chapman J.A."/>
            <person name="Shapiro H."/>
            <person name="Aerts A."/>
            <person name="Otillar R.P."/>
            <person name="Terry A.Y."/>
            <person name="Boore J.L."/>
            <person name="Simakov O."/>
            <person name="Marletaz F."/>
            <person name="Cho S.-J."/>
            <person name="Edsinger-Gonzales E."/>
            <person name="Havlak P."/>
            <person name="Kuo D.-H."/>
            <person name="Larsson T."/>
            <person name="Lv J."/>
            <person name="Arendt D."/>
            <person name="Savage R."/>
            <person name="Osoegawa K."/>
            <person name="de Jong P."/>
            <person name="Lindberg D.R."/>
            <person name="Seaver E.C."/>
            <person name="Weisblat D.A."/>
            <person name="Putnam N.H."/>
            <person name="Grigoriev I.V."/>
            <person name="Rokhsar D.S."/>
        </authorList>
    </citation>
    <scope>NUCLEOTIDE SEQUENCE</scope>
    <source>
        <strain evidence="4">I ESC-2004</strain>
    </source>
</reference>
<accession>R7TV54</accession>
<dbReference type="Proteomes" id="UP000014760">
    <property type="component" value="Unassembled WGS sequence"/>
</dbReference>
<keyword evidence="1" id="KW-0812">Transmembrane</keyword>
<feature type="transmembrane region" description="Helical" evidence="1">
    <location>
        <begin position="58"/>
        <end position="79"/>
    </location>
</feature>
<evidence type="ECO:0008006" key="5">
    <source>
        <dbReference type="Google" id="ProtNLM"/>
    </source>
</evidence>
<organism evidence="2">
    <name type="scientific">Capitella teleta</name>
    <name type="common">Polychaete worm</name>
    <dbReference type="NCBI Taxonomy" id="283909"/>
    <lineage>
        <taxon>Eukaryota</taxon>
        <taxon>Metazoa</taxon>
        <taxon>Spiralia</taxon>
        <taxon>Lophotrochozoa</taxon>
        <taxon>Annelida</taxon>
        <taxon>Polychaeta</taxon>
        <taxon>Sedentaria</taxon>
        <taxon>Scolecida</taxon>
        <taxon>Capitellidae</taxon>
        <taxon>Capitella</taxon>
    </lineage>
</organism>
<dbReference type="OMA" id="WCWFLLR"/>
<evidence type="ECO:0000313" key="2">
    <source>
        <dbReference type="EMBL" id="ELT97778.1"/>
    </source>
</evidence>